<dbReference type="RefSeq" id="WP_103311890.1">
    <property type="nucleotide sequence ID" value="NZ_PPPD01000001.1"/>
</dbReference>
<name>A0A2K3UY36_9DEIO</name>
<reference evidence="2 3" key="1">
    <citation type="submission" date="2018-01" db="EMBL/GenBank/DDBJ databases">
        <title>Deinococcus koreensis sp. nov., a radiation-resistant bacterium isolated from river water.</title>
        <authorList>
            <person name="Choi A."/>
        </authorList>
    </citation>
    <scope>NUCLEOTIDE SEQUENCE [LARGE SCALE GENOMIC DNA]</scope>
    <source>
        <strain evidence="2 3">SJW1-2</strain>
    </source>
</reference>
<dbReference type="EMBL" id="PPPD01000001">
    <property type="protein sequence ID" value="PNY81447.1"/>
    <property type="molecule type" value="Genomic_DNA"/>
</dbReference>
<evidence type="ECO:0008006" key="4">
    <source>
        <dbReference type="Google" id="ProtNLM"/>
    </source>
</evidence>
<sequence>MRRGLGLLAALTVGAGSVDAAPFRFVAMGDMPYSIPADYARFEALIGTVNALQPAFTLHVGDIKSGSTPCSDENFQKVRDQFALLSGPLVYTPGDNEWTDCHREAAGRFDPLERLAKVRQLFFTANTSLGRAPMPLTSQPGQIENARWVKEGVVFATLHVVGSNNGMERTPASVSEYFARNAANLEWIRATFAQAKADSAPAVVIGFQADLWFGAPFVPSEIGLRDTLSTLAAESKAYGKPVLLIHGDSHVLIIDRPLLEAGASAGPGQGGPALKNVTRLEVMGAADVGAVEVTVDPAAPDVFSFRPIYVR</sequence>
<dbReference type="AlphaFoldDB" id="A0A2K3UY36"/>
<comment type="caution">
    <text evidence="2">The sequence shown here is derived from an EMBL/GenBank/DDBJ whole genome shotgun (WGS) entry which is preliminary data.</text>
</comment>
<dbReference type="Proteomes" id="UP000236379">
    <property type="component" value="Unassembled WGS sequence"/>
</dbReference>
<organism evidence="2 3">
    <name type="scientific">Deinococcus koreensis</name>
    <dbReference type="NCBI Taxonomy" id="2054903"/>
    <lineage>
        <taxon>Bacteria</taxon>
        <taxon>Thermotogati</taxon>
        <taxon>Deinococcota</taxon>
        <taxon>Deinococci</taxon>
        <taxon>Deinococcales</taxon>
        <taxon>Deinococcaceae</taxon>
        <taxon>Deinococcus</taxon>
    </lineage>
</organism>
<dbReference type="InterPro" id="IPR029052">
    <property type="entry name" value="Metallo-depent_PP-like"/>
</dbReference>
<evidence type="ECO:0000313" key="2">
    <source>
        <dbReference type="EMBL" id="PNY81447.1"/>
    </source>
</evidence>
<dbReference type="OrthoDB" id="58809at2"/>
<proteinExistence type="predicted"/>
<keyword evidence="1" id="KW-0732">Signal</keyword>
<evidence type="ECO:0000313" key="3">
    <source>
        <dbReference type="Proteomes" id="UP000236379"/>
    </source>
</evidence>
<evidence type="ECO:0000256" key="1">
    <source>
        <dbReference type="SAM" id="SignalP"/>
    </source>
</evidence>
<dbReference type="Gene3D" id="3.60.21.10">
    <property type="match status" value="1"/>
</dbReference>
<accession>A0A2K3UY36</accession>
<feature type="chain" id="PRO_5014370901" description="Calcineurin-like phosphoesterase domain-containing protein" evidence="1">
    <location>
        <begin position="21"/>
        <end position="311"/>
    </location>
</feature>
<gene>
    <name evidence="2" type="ORF">CVO96_08680</name>
</gene>
<feature type="signal peptide" evidence="1">
    <location>
        <begin position="1"/>
        <end position="20"/>
    </location>
</feature>
<keyword evidence="3" id="KW-1185">Reference proteome</keyword>
<dbReference type="SUPFAM" id="SSF56300">
    <property type="entry name" value="Metallo-dependent phosphatases"/>
    <property type="match status" value="1"/>
</dbReference>
<protein>
    <recommendedName>
        <fullName evidence="4">Calcineurin-like phosphoesterase domain-containing protein</fullName>
    </recommendedName>
</protein>